<evidence type="ECO:0000313" key="3">
    <source>
        <dbReference type="EMBL" id="COW98541.1"/>
    </source>
</evidence>
<dbReference type="EMBL" id="CNFT01001188">
    <property type="protein sequence ID" value="CKS97898.1"/>
    <property type="molecule type" value="Genomic_DNA"/>
</dbReference>
<dbReference type="Proteomes" id="UP000045842">
    <property type="component" value="Unassembled WGS sequence"/>
</dbReference>
<evidence type="ECO:0000313" key="4">
    <source>
        <dbReference type="EMBL" id="COX14403.1"/>
    </source>
</evidence>
<reference evidence="5 6" key="1">
    <citation type="submission" date="2015-03" db="EMBL/GenBank/DDBJ databases">
        <authorList>
            <consortium name="Pathogen Informatics"/>
        </authorList>
    </citation>
    <scope>NUCLEOTIDE SEQUENCE [LARGE SCALE GENOMIC DNA]</scope>
    <source>
        <strain evidence="2 8">Bir 185</strain>
        <strain evidence="1 6">C09601061</strain>
        <strain evidence="3 5">G09801536</strain>
        <strain evidence="4 7">P00601463</strain>
    </source>
</reference>
<dbReference type="Proteomes" id="UP000046680">
    <property type="component" value="Unassembled WGS sequence"/>
</dbReference>
<evidence type="ECO:0000313" key="8">
    <source>
        <dbReference type="Proteomes" id="UP000050164"/>
    </source>
</evidence>
<dbReference type="Proteomes" id="UP000050164">
    <property type="component" value="Unassembled WGS sequence"/>
</dbReference>
<accession>A0A655JIB5</accession>
<proteinExistence type="predicted"/>
<gene>
    <name evidence="1" type="ORF">ERS007657_01576</name>
    <name evidence="3" type="ORF">ERS007679_04539</name>
    <name evidence="4" type="ORF">ERS007741_03885</name>
    <name evidence="2" type="ORF">ERS027659_03811</name>
</gene>
<dbReference type="Proteomes" id="UP000048600">
    <property type="component" value="Unassembled WGS sequence"/>
</dbReference>
<sequence>MAFTAIATVIRMIPATLRPWTVNAIPAVIRPTISISLCTPPIRWMRTSGFSTQIHSAVGPWVPRWLAKRGVAQTSNASPGSMHKRNSMVPATTLLPTITVTNFATRMNAGP</sequence>
<dbReference type="EMBL" id="CSAD01001225">
    <property type="protein sequence ID" value="COW98541.1"/>
    <property type="molecule type" value="Genomic_DNA"/>
</dbReference>
<evidence type="ECO:0000313" key="2">
    <source>
        <dbReference type="EMBL" id="CKS97898.1"/>
    </source>
</evidence>
<evidence type="ECO:0000313" key="5">
    <source>
        <dbReference type="Proteomes" id="UP000045842"/>
    </source>
</evidence>
<protein>
    <submittedName>
        <fullName evidence="3">Uncharacterized protein</fullName>
    </submittedName>
</protein>
<organism evidence="3 5">
    <name type="scientific">Mycobacterium tuberculosis</name>
    <dbReference type="NCBI Taxonomy" id="1773"/>
    <lineage>
        <taxon>Bacteria</taxon>
        <taxon>Bacillati</taxon>
        <taxon>Actinomycetota</taxon>
        <taxon>Actinomycetes</taxon>
        <taxon>Mycobacteriales</taxon>
        <taxon>Mycobacteriaceae</taxon>
        <taxon>Mycobacterium</taxon>
        <taxon>Mycobacterium tuberculosis complex</taxon>
    </lineage>
</organism>
<dbReference type="EMBL" id="CHKL01000663">
    <property type="protein sequence ID" value="COX14403.1"/>
    <property type="molecule type" value="Genomic_DNA"/>
</dbReference>
<dbReference type="EMBL" id="CGCX01000501">
    <property type="protein sequence ID" value="CFR77485.1"/>
    <property type="molecule type" value="Genomic_DNA"/>
</dbReference>
<evidence type="ECO:0000313" key="7">
    <source>
        <dbReference type="Proteomes" id="UP000048600"/>
    </source>
</evidence>
<evidence type="ECO:0000313" key="1">
    <source>
        <dbReference type="EMBL" id="CFR77485.1"/>
    </source>
</evidence>
<name>A0A655JIB5_MYCTX</name>
<evidence type="ECO:0000313" key="6">
    <source>
        <dbReference type="Proteomes" id="UP000046680"/>
    </source>
</evidence>
<dbReference type="AlphaFoldDB" id="A0A655JIB5"/>